<reference evidence="1" key="2">
    <citation type="journal article" date="2023" name="Int. J. Mol. Sci.">
        <title>De Novo Assembly and Annotation of 11 Diverse Shrub Willow (Salix) Genomes Reveals Novel Gene Organization in Sex-Linked Regions.</title>
        <authorList>
            <person name="Hyden B."/>
            <person name="Feng K."/>
            <person name="Yates T.B."/>
            <person name="Jawdy S."/>
            <person name="Cereghino C."/>
            <person name="Smart L.B."/>
            <person name="Muchero W."/>
        </authorList>
    </citation>
    <scope>NUCLEOTIDE SEQUENCE</scope>
    <source>
        <tissue evidence="1">Shoot tip</tissue>
    </source>
</reference>
<proteinExistence type="predicted"/>
<reference evidence="1" key="1">
    <citation type="submission" date="2022-11" db="EMBL/GenBank/DDBJ databases">
        <authorList>
            <person name="Hyden B.L."/>
            <person name="Feng K."/>
            <person name="Yates T."/>
            <person name="Jawdy S."/>
            <person name="Smart L.B."/>
            <person name="Muchero W."/>
        </authorList>
    </citation>
    <scope>NUCLEOTIDE SEQUENCE</scope>
    <source>
        <tissue evidence="1">Shoot tip</tissue>
    </source>
</reference>
<name>A0A9Q0WLN1_SALPP</name>
<dbReference type="PANTHER" id="PTHR34204:SF2">
    <property type="entry name" value="RNA-BINDING ASCH DOMAIN PROTEIN"/>
    <property type="match status" value="1"/>
</dbReference>
<dbReference type="AlphaFoldDB" id="A0A9Q0WLN1"/>
<accession>A0A9Q0WLN1</accession>
<sequence>MITSLFHILFLSSELNCRRLLQTSSSTASLQAVNFELHVQEPFFTQLEDGLKTIEGSCAIGDNNRMASGAAILFNKRVASSSGYSSPRFISGDNGSRGIPEKSQEQPASVLLISKTEFMLSKM</sequence>
<evidence type="ECO:0000313" key="2">
    <source>
        <dbReference type="Proteomes" id="UP001151532"/>
    </source>
</evidence>
<organism evidence="1 2">
    <name type="scientific">Salix purpurea</name>
    <name type="common">Purple osier willow</name>
    <dbReference type="NCBI Taxonomy" id="77065"/>
    <lineage>
        <taxon>Eukaryota</taxon>
        <taxon>Viridiplantae</taxon>
        <taxon>Streptophyta</taxon>
        <taxon>Embryophyta</taxon>
        <taxon>Tracheophyta</taxon>
        <taxon>Spermatophyta</taxon>
        <taxon>Magnoliopsida</taxon>
        <taxon>eudicotyledons</taxon>
        <taxon>Gunneridae</taxon>
        <taxon>Pentapetalae</taxon>
        <taxon>rosids</taxon>
        <taxon>fabids</taxon>
        <taxon>Malpighiales</taxon>
        <taxon>Salicaceae</taxon>
        <taxon>Saliceae</taxon>
        <taxon>Salix</taxon>
    </lineage>
</organism>
<dbReference type="EMBL" id="JAPFFK010000003">
    <property type="protein sequence ID" value="KAJ6769577.1"/>
    <property type="molecule type" value="Genomic_DNA"/>
</dbReference>
<protein>
    <submittedName>
        <fullName evidence="1">RNA-BINDING ASCH DOMAIN PROTEIN</fullName>
    </submittedName>
</protein>
<evidence type="ECO:0000313" key="1">
    <source>
        <dbReference type="EMBL" id="KAJ6769577.1"/>
    </source>
</evidence>
<gene>
    <name evidence="1" type="ORF">OIU79_020431</name>
</gene>
<dbReference type="PANTHER" id="PTHR34204">
    <property type="entry name" value="RNA-BINDING ASCH DOMAIN PROTEIN"/>
    <property type="match status" value="1"/>
</dbReference>
<keyword evidence="2" id="KW-1185">Reference proteome</keyword>
<comment type="caution">
    <text evidence="1">The sequence shown here is derived from an EMBL/GenBank/DDBJ whole genome shotgun (WGS) entry which is preliminary data.</text>
</comment>
<dbReference type="Gene3D" id="2.30.130.30">
    <property type="entry name" value="Hypothetical protein"/>
    <property type="match status" value="1"/>
</dbReference>
<dbReference type="Proteomes" id="UP001151532">
    <property type="component" value="Chromosome 11"/>
</dbReference>
<dbReference type="OrthoDB" id="10423037at2759"/>